<dbReference type="STRING" id="406100.SAMN04488052_104301"/>
<name>A0A1H8TLQ9_9GAMM</name>
<feature type="domain" description="DUF2726" evidence="2">
    <location>
        <begin position="39"/>
        <end position="145"/>
    </location>
</feature>
<dbReference type="RefSeq" id="WP_091643739.1">
    <property type="nucleotide sequence ID" value="NZ_FOEG01000004.1"/>
</dbReference>
<evidence type="ECO:0000256" key="1">
    <source>
        <dbReference type="SAM" id="MobiDB-lite"/>
    </source>
</evidence>
<dbReference type="Pfam" id="PF10881">
    <property type="entry name" value="DUF2726"/>
    <property type="match status" value="1"/>
</dbReference>
<evidence type="ECO:0000313" key="3">
    <source>
        <dbReference type="EMBL" id="SEO91797.1"/>
    </source>
</evidence>
<evidence type="ECO:0000313" key="4">
    <source>
        <dbReference type="Proteomes" id="UP000199657"/>
    </source>
</evidence>
<gene>
    <name evidence="3" type="ORF">SAMN04488052_104301</name>
</gene>
<accession>A0A1H8TLQ9</accession>
<dbReference type="InterPro" id="IPR024402">
    <property type="entry name" value="DUF2726"/>
</dbReference>
<dbReference type="Proteomes" id="UP000199657">
    <property type="component" value="Unassembled WGS sequence"/>
</dbReference>
<dbReference type="AlphaFoldDB" id="A0A1H8TLQ9"/>
<dbReference type="OrthoDB" id="5782056at2"/>
<keyword evidence="4" id="KW-1185">Reference proteome</keyword>
<feature type="region of interest" description="Disordered" evidence="1">
    <location>
        <begin position="154"/>
        <end position="186"/>
    </location>
</feature>
<protein>
    <recommendedName>
        <fullName evidence="2">DUF2726 domain-containing protein</fullName>
    </recommendedName>
</protein>
<feature type="compositionally biased region" description="Basic and acidic residues" evidence="1">
    <location>
        <begin position="154"/>
        <end position="169"/>
    </location>
</feature>
<organism evidence="3 4">
    <name type="scientific">Aquisalimonas asiatica</name>
    <dbReference type="NCBI Taxonomy" id="406100"/>
    <lineage>
        <taxon>Bacteria</taxon>
        <taxon>Pseudomonadati</taxon>
        <taxon>Pseudomonadota</taxon>
        <taxon>Gammaproteobacteria</taxon>
        <taxon>Chromatiales</taxon>
        <taxon>Ectothiorhodospiraceae</taxon>
        <taxon>Aquisalimonas</taxon>
    </lineage>
</organism>
<dbReference type="EMBL" id="FOEG01000004">
    <property type="protein sequence ID" value="SEO91797.1"/>
    <property type="molecule type" value="Genomic_DNA"/>
</dbReference>
<sequence>METFIMPGAFTLLLILLFVIGWNARRRKLTPTASVRAQALLEGNQRQLYRILRAGLPNHHVMARVPFSAFLAPRDDRQRRRPDLNAILADFIVCDSGFNVVAVVELTTNAHPGERDSLLRDAALPLVRWTPDALPDASEVRETIHDLESLHAMSERVAADAEHDDEPARSRRTKAASAARRREPRL</sequence>
<evidence type="ECO:0000259" key="2">
    <source>
        <dbReference type="Pfam" id="PF10881"/>
    </source>
</evidence>
<proteinExistence type="predicted"/>
<reference evidence="3 4" key="1">
    <citation type="submission" date="2016-10" db="EMBL/GenBank/DDBJ databases">
        <authorList>
            <person name="de Groot N.N."/>
        </authorList>
    </citation>
    <scope>NUCLEOTIDE SEQUENCE [LARGE SCALE GENOMIC DNA]</scope>
    <source>
        <strain evidence="3 4">CGMCC 1.6291</strain>
    </source>
</reference>